<proteinExistence type="predicted"/>
<reference evidence="3 4" key="1">
    <citation type="submission" date="2018-03" db="EMBL/GenBank/DDBJ databases">
        <authorList>
            <person name="Fogelqvist J."/>
        </authorList>
    </citation>
    <scope>NUCLEOTIDE SEQUENCE [LARGE SCALE GENOMIC DNA]</scope>
</reference>
<evidence type="ECO:0000256" key="1">
    <source>
        <dbReference type="SAM" id="MobiDB-lite"/>
    </source>
</evidence>
<keyword evidence="2" id="KW-0732">Signal</keyword>
<evidence type="ECO:0000313" key="4">
    <source>
        <dbReference type="Proteomes" id="UP000290189"/>
    </source>
</evidence>
<feature type="region of interest" description="Disordered" evidence="1">
    <location>
        <begin position="383"/>
        <end position="405"/>
    </location>
</feature>
<feature type="region of interest" description="Disordered" evidence="1">
    <location>
        <begin position="761"/>
        <end position="792"/>
    </location>
</feature>
<protein>
    <submittedName>
        <fullName evidence="3">Uncharacterized protein</fullName>
    </submittedName>
</protein>
<dbReference type="AlphaFoldDB" id="A0A3P3YDB7"/>
<name>A0A3P3YDB7_PLABS</name>
<feature type="signal peptide" evidence="2">
    <location>
        <begin position="1"/>
        <end position="30"/>
    </location>
</feature>
<keyword evidence="3" id="KW-0496">Mitochondrion</keyword>
<dbReference type="Proteomes" id="UP000290189">
    <property type="component" value="Unassembled WGS sequence"/>
</dbReference>
<feature type="compositionally biased region" description="Polar residues" evidence="1">
    <location>
        <begin position="775"/>
        <end position="792"/>
    </location>
</feature>
<dbReference type="EMBL" id="OVEO01000009">
    <property type="protein sequence ID" value="SPQ98122.1"/>
    <property type="molecule type" value="Genomic_DNA"/>
</dbReference>
<evidence type="ECO:0000256" key="2">
    <source>
        <dbReference type="SAM" id="SignalP"/>
    </source>
</evidence>
<geneLocation type="mitochondrion" evidence="3"/>
<evidence type="ECO:0000313" key="3">
    <source>
        <dbReference type="EMBL" id="SPQ98122.1"/>
    </source>
</evidence>
<gene>
    <name evidence="3" type="ORF">PLBR_LOCUS5337</name>
</gene>
<accession>A0A3P3YDB7</accession>
<feature type="chain" id="PRO_5018125861" evidence="2">
    <location>
        <begin position="31"/>
        <end position="792"/>
    </location>
</feature>
<organism evidence="3 4">
    <name type="scientific">Plasmodiophora brassicae</name>
    <name type="common">Clubroot disease agent</name>
    <dbReference type="NCBI Taxonomy" id="37360"/>
    <lineage>
        <taxon>Eukaryota</taxon>
        <taxon>Sar</taxon>
        <taxon>Rhizaria</taxon>
        <taxon>Endomyxa</taxon>
        <taxon>Phytomyxea</taxon>
        <taxon>Plasmodiophorida</taxon>
        <taxon>Plasmodiophoridae</taxon>
        <taxon>Plasmodiophora</taxon>
    </lineage>
</organism>
<sequence>MMTSKPADIAYQTRVFVLLALSLVAYGVRADNTGGGGIVLNNQGGPTYDNVPDVPSVTVSPTASFLDRVRAEHGRHVESTYIRTEAQSWWPTSSDVQDKVVGAGRTLDRFFGRNISKHIIGMDTFDMVTMAITTSMDMKHMRGSGQVGRIHHCGDKRTLCFFLGERLRKDTWLNMYISMERFTLHVALKNITKGMPNGWSWRDVHAGVVGAFYPFAPFAPPILEVGGTLDFPRPKWVFGPGSDMGLGMYVLPGLTGFTGVVLGRGKWLRPFGQNFLHIENVQGSASLTWAFQPTAVSVGATMWIGPSNPDGTFTEENAIEVQAYLGVSIPSLHDYHGWFVLGKVSELTFDKLLHVLKMSLAMGKQEAKRRNVQSSKEQKMFGEVAGVDDPDTLPEPSPDAPQGERRVKKTFPLRKALSFLTCTGIRKVAISASARETATKFAIIPGGVRMQGIVNVLGYEAKAMLHIDTVWGFPVRVMMDFELDPVNLGPVVQIRRDKGSALGPKFYAEVGLPKVGAYMEGYVSVLGIGAHVVVAIDYKNVHFQVDGYLFGLVRASVMVAANNVDFRRMKDASFMAVVELELGTFQDLWDKTVRSIKGPWKWLKRKFTKKKKTVDDTVSLLKDGTAGEGDEDGDDDKTLAREPNKDEVAMLEGAQEDPQQVNRVLRGRVGLHKITTGLHLNVEHQSSLFFNVTYWHRKKGSNEVQYVTKGLVLDLSRLGNAIKTIFKGAWTALRDLFKKRRDSKKLDAAKTTPKRGIFSGIKGMFSPKSREPLSPASSNPRTLDMSQVSKLV</sequence>